<dbReference type="EMBL" id="CM037157">
    <property type="protein sequence ID" value="KAH7850030.1"/>
    <property type="molecule type" value="Genomic_DNA"/>
</dbReference>
<protein>
    <submittedName>
        <fullName evidence="1">Uncharacterized protein</fullName>
    </submittedName>
</protein>
<name>A0ACB7Y8X7_9ERIC</name>
<proteinExistence type="predicted"/>
<gene>
    <name evidence="1" type="ORF">Vadar_026727</name>
</gene>
<evidence type="ECO:0000313" key="1">
    <source>
        <dbReference type="EMBL" id="KAH7850030.1"/>
    </source>
</evidence>
<comment type="caution">
    <text evidence="1">The sequence shown here is derived from an EMBL/GenBank/DDBJ whole genome shotgun (WGS) entry which is preliminary data.</text>
</comment>
<dbReference type="Proteomes" id="UP000828048">
    <property type="component" value="Chromosome 7"/>
</dbReference>
<keyword evidence="2" id="KW-1185">Reference proteome</keyword>
<reference evidence="1 2" key="1">
    <citation type="journal article" date="2021" name="Hortic Res">
        <title>High-quality reference genome and annotation aids understanding of berry development for evergreen blueberry (Vaccinium darrowii).</title>
        <authorList>
            <person name="Yu J."/>
            <person name="Hulse-Kemp A.M."/>
            <person name="Babiker E."/>
            <person name="Staton M."/>
        </authorList>
    </citation>
    <scope>NUCLEOTIDE SEQUENCE [LARGE SCALE GENOMIC DNA]</scope>
    <source>
        <strain evidence="2">cv. NJ 8807/NJ 8810</strain>
        <tissue evidence="1">Young leaf</tissue>
    </source>
</reference>
<sequence>MAMGFLAAGIPYGHWQNHRNGGFLFLYGLTFFFSNFGPNTTTFIVPAELFPARFRSTCYGISGAFGKFGAIIGTVGFIWATDHENKVMQITAALIILGAVCGLGLLITYLFMRETMGRSLEENENQDETQGRRSEVQLEQFVPSPLTA</sequence>
<evidence type="ECO:0000313" key="2">
    <source>
        <dbReference type="Proteomes" id="UP000828048"/>
    </source>
</evidence>
<organism evidence="1 2">
    <name type="scientific">Vaccinium darrowii</name>
    <dbReference type="NCBI Taxonomy" id="229202"/>
    <lineage>
        <taxon>Eukaryota</taxon>
        <taxon>Viridiplantae</taxon>
        <taxon>Streptophyta</taxon>
        <taxon>Embryophyta</taxon>
        <taxon>Tracheophyta</taxon>
        <taxon>Spermatophyta</taxon>
        <taxon>Magnoliopsida</taxon>
        <taxon>eudicotyledons</taxon>
        <taxon>Gunneridae</taxon>
        <taxon>Pentapetalae</taxon>
        <taxon>asterids</taxon>
        <taxon>Ericales</taxon>
        <taxon>Ericaceae</taxon>
        <taxon>Vaccinioideae</taxon>
        <taxon>Vaccinieae</taxon>
        <taxon>Vaccinium</taxon>
    </lineage>
</organism>
<accession>A0ACB7Y8X7</accession>